<name>A0AAD8HYD7_9APIA</name>
<sequence length="157" mass="17943">MGNCLAQQEKLIEVMKTDGKILEYRAPLKVHQVLSEYAGHAISQTLPVIQHLWPDADMHAGQLYYLLPLPFPSLEIDKKYYNTKKVAEKEDSRVVRIKLVIRRQDLEMLSKGGVSVEDMISRLKDQNSVDLLQTLDGDSNRNRKGWKPALQSIPEIC</sequence>
<dbReference type="PANTHER" id="PTHR33148">
    <property type="entry name" value="PLASTID MOVEMENT IMPAIRED PROTEIN-RELATED"/>
    <property type="match status" value="1"/>
</dbReference>
<reference evidence="1" key="2">
    <citation type="submission" date="2023-05" db="EMBL/GenBank/DDBJ databases">
        <authorList>
            <person name="Schelkunov M.I."/>
        </authorList>
    </citation>
    <scope>NUCLEOTIDE SEQUENCE</scope>
    <source>
        <strain evidence="1">Hsosn_3</strain>
        <tissue evidence="1">Leaf</tissue>
    </source>
</reference>
<protein>
    <submittedName>
        <fullName evidence="1">Glutaminase-asparaginase</fullName>
    </submittedName>
</protein>
<gene>
    <name evidence="1" type="ORF">POM88_031950</name>
</gene>
<organism evidence="1 2">
    <name type="scientific">Heracleum sosnowskyi</name>
    <dbReference type="NCBI Taxonomy" id="360622"/>
    <lineage>
        <taxon>Eukaryota</taxon>
        <taxon>Viridiplantae</taxon>
        <taxon>Streptophyta</taxon>
        <taxon>Embryophyta</taxon>
        <taxon>Tracheophyta</taxon>
        <taxon>Spermatophyta</taxon>
        <taxon>Magnoliopsida</taxon>
        <taxon>eudicotyledons</taxon>
        <taxon>Gunneridae</taxon>
        <taxon>Pentapetalae</taxon>
        <taxon>asterids</taxon>
        <taxon>campanulids</taxon>
        <taxon>Apiales</taxon>
        <taxon>Apiaceae</taxon>
        <taxon>Apioideae</taxon>
        <taxon>apioid superclade</taxon>
        <taxon>Tordylieae</taxon>
        <taxon>Tordyliinae</taxon>
        <taxon>Heracleum</taxon>
    </lineage>
</organism>
<dbReference type="EMBL" id="JAUIZM010000007">
    <property type="protein sequence ID" value="KAK1375757.1"/>
    <property type="molecule type" value="Genomic_DNA"/>
</dbReference>
<evidence type="ECO:0000313" key="2">
    <source>
        <dbReference type="Proteomes" id="UP001237642"/>
    </source>
</evidence>
<dbReference type="InterPro" id="IPR025322">
    <property type="entry name" value="PADRE_dom"/>
</dbReference>
<dbReference type="PANTHER" id="PTHR33148:SF46">
    <property type="entry name" value="EMB|CAB85509.1"/>
    <property type="match status" value="1"/>
</dbReference>
<dbReference type="Pfam" id="PF14009">
    <property type="entry name" value="PADRE"/>
    <property type="match status" value="1"/>
</dbReference>
<proteinExistence type="predicted"/>
<comment type="caution">
    <text evidence="1">The sequence shown here is derived from an EMBL/GenBank/DDBJ whole genome shotgun (WGS) entry which is preliminary data.</text>
</comment>
<dbReference type="AlphaFoldDB" id="A0AAD8HYD7"/>
<reference evidence="1" key="1">
    <citation type="submission" date="2023-02" db="EMBL/GenBank/DDBJ databases">
        <title>Genome of toxic invasive species Heracleum sosnowskyi carries increased number of genes despite the absence of recent whole-genome duplications.</title>
        <authorList>
            <person name="Schelkunov M."/>
            <person name="Shtratnikova V."/>
            <person name="Makarenko M."/>
            <person name="Klepikova A."/>
            <person name="Omelchenko D."/>
            <person name="Novikova G."/>
            <person name="Obukhova E."/>
            <person name="Bogdanov V."/>
            <person name="Penin A."/>
            <person name="Logacheva M."/>
        </authorList>
    </citation>
    <scope>NUCLEOTIDE SEQUENCE</scope>
    <source>
        <strain evidence="1">Hsosn_3</strain>
        <tissue evidence="1">Leaf</tissue>
    </source>
</reference>
<accession>A0AAD8HYD7</accession>
<evidence type="ECO:0000313" key="1">
    <source>
        <dbReference type="EMBL" id="KAK1375757.1"/>
    </source>
</evidence>
<keyword evidence="2" id="KW-1185">Reference proteome</keyword>
<dbReference type="Proteomes" id="UP001237642">
    <property type="component" value="Unassembled WGS sequence"/>
</dbReference>